<protein>
    <submittedName>
        <fullName evidence="1">Uncharacterized protein</fullName>
    </submittedName>
</protein>
<sequence length="156" mass="17871">MKVKKDKLFGKTELLNKSSLCSKEINDHNLEVIKKYINIPQGKEYRCRPLIEALEKKESVSIDGVKDSLLCTDPDKHVQIAFERFAVELTWRQYYCTLNGLTLKRQTMTLSYSGGIENDEVEIIEQAFSDYACEYVNAIVHSSEDALIDTPVCNEQ</sequence>
<organism evidence="1">
    <name type="scientific">Vibrio cyclitrophicus</name>
    <dbReference type="NCBI Taxonomy" id="47951"/>
    <lineage>
        <taxon>Bacteria</taxon>
        <taxon>Pseudomonadati</taxon>
        <taxon>Pseudomonadota</taxon>
        <taxon>Gammaproteobacteria</taxon>
        <taxon>Vibrionales</taxon>
        <taxon>Vibrionaceae</taxon>
        <taxon>Vibrio</taxon>
    </lineage>
</organism>
<proteinExistence type="predicted"/>
<dbReference type="RefSeq" id="WP_053309098.1">
    <property type="nucleotide sequence ID" value="NZ_CP170592.1"/>
</dbReference>
<accession>A0A7Z1MDU9</accession>
<dbReference type="EMBL" id="MDBS01000100">
    <property type="protein sequence ID" value="PMP20206.1"/>
    <property type="molecule type" value="Genomic_DNA"/>
</dbReference>
<dbReference type="GeneID" id="83585767"/>
<dbReference type="AlphaFoldDB" id="A0A7Z1MDU9"/>
<comment type="caution">
    <text evidence="1">The sequence shown here is derived from an EMBL/GenBank/DDBJ whole genome shotgun (WGS) entry which is preliminary data.</text>
</comment>
<gene>
    <name evidence="1" type="ORF">BCS90_07345</name>
</gene>
<reference evidence="1" key="2">
    <citation type="journal article" date="2018" name="Nature">
        <title>A major lineage of non-tailed dsDNA viruses as unrecognized killers of marine bacteria.</title>
        <authorList>
            <person name="Kauffman K.M."/>
            <person name="Hussain F.A."/>
            <person name="Yang J."/>
            <person name="Arevalo P."/>
            <person name="Brown J.M."/>
            <person name="Chang W.K."/>
            <person name="VanInsberghe D."/>
            <person name="Elsherbini J."/>
            <person name="Sharma R.S."/>
            <person name="Cutler M.B."/>
            <person name="Kelly L."/>
            <person name="Polz M.F."/>
        </authorList>
    </citation>
    <scope>NUCLEOTIDE SEQUENCE</scope>
    <source>
        <strain evidence="1">10N.222.46.E12</strain>
    </source>
</reference>
<evidence type="ECO:0000313" key="1">
    <source>
        <dbReference type="EMBL" id="PMP20206.1"/>
    </source>
</evidence>
<reference evidence="1" key="1">
    <citation type="submission" date="2016-07" db="EMBL/GenBank/DDBJ databases">
        <authorList>
            <person name="Kauffman K."/>
            <person name="Arevalo P."/>
            <person name="Polz M.F."/>
        </authorList>
    </citation>
    <scope>NUCLEOTIDE SEQUENCE</scope>
    <source>
        <strain evidence="1">10N.222.46.E12</strain>
    </source>
</reference>
<name>A0A7Z1MDU9_9VIBR</name>